<dbReference type="Gene3D" id="3.90.280.10">
    <property type="entry name" value="PEBP-like"/>
    <property type="match status" value="1"/>
</dbReference>
<dbReference type="InterPro" id="IPR008914">
    <property type="entry name" value="PEBP"/>
</dbReference>
<dbReference type="AlphaFoldDB" id="A0A5Q2FIW2"/>
<evidence type="ECO:0000313" key="2">
    <source>
        <dbReference type="EMBL" id="QGF24585.1"/>
    </source>
</evidence>
<dbReference type="Pfam" id="PF01161">
    <property type="entry name" value="PBP"/>
    <property type="match status" value="1"/>
</dbReference>
<reference evidence="2 3" key="1">
    <citation type="submission" date="2019-10" db="EMBL/GenBank/DDBJ databases">
        <title>Genomic analysis of Raineyella sp. CBA3103.</title>
        <authorList>
            <person name="Roh S.W."/>
        </authorList>
    </citation>
    <scope>NUCLEOTIDE SEQUENCE [LARGE SCALE GENOMIC DNA]</scope>
    <source>
        <strain evidence="2 3">CBA3103</strain>
    </source>
</reference>
<dbReference type="Proteomes" id="UP000386847">
    <property type="component" value="Chromosome"/>
</dbReference>
<evidence type="ECO:0000313" key="3">
    <source>
        <dbReference type="Proteomes" id="UP000386847"/>
    </source>
</evidence>
<keyword evidence="3" id="KW-1185">Reference proteome</keyword>
<dbReference type="InterPro" id="IPR036610">
    <property type="entry name" value="PEBP-like_sf"/>
</dbReference>
<accession>A0A5Q2FIW2</accession>
<feature type="region of interest" description="Disordered" evidence="1">
    <location>
        <begin position="1"/>
        <end position="27"/>
    </location>
</feature>
<sequence>MVGDRPAASRRQVPGGRCPTGRPGDAEQWPAARLVPALSPSGTHRYVFAVYALDAVSRGSSTQHVLDEIADHTVAWGSVTGLVRAH</sequence>
<evidence type="ECO:0008006" key="4">
    <source>
        <dbReference type="Google" id="ProtNLM"/>
    </source>
</evidence>
<protein>
    <recommendedName>
        <fullName evidence="4">Phosphatidylethanolamine-binding protein</fullName>
    </recommendedName>
</protein>
<dbReference type="KEGG" id="rain:Rai3103_14150"/>
<dbReference type="SUPFAM" id="SSF49777">
    <property type="entry name" value="PEBP-like"/>
    <property type="match status" value="1"/>
</dbReference>
<evidence type="ECO:0000256" key="1">
    <source>
        <dbReference type="SAM" id="MobiDB-lite"/>
    </source>
</evidence>
<name>A0A5Q2FIW2_9ACTN</name>
<proteinExistence type="predicted"/>
<dbReference type="EMBL" id="CP045725">
    <property type="protein sequence ID" value="QGF24585.1"/>
    <property type="molecule type" value="Genomic_DNA"/>
</dbReference>
<gene>
    <name evidence="2" type="ORF">Rai3103_14150</name>
</gene>
<organism evidence="2 3">
    <name type="scientific">Raineyella fluvialis</name>
    <dbReference type="NCBI Taxonomy" id="2662261"/>
    <lineage>
        <taxon>Bacteria</taxon>
        <taxon>Bacillati</taxon>
        <taxon>Actinomycetota</taxon>
        <taxon>Actinomycetes</taxon>
        <taxon>Propionibacteriales</taxon>
        <taxon>Propionibacteriaceae</taxon>
        <taxon>Raineyella</taxon>
    </lineage>
</organism>